<dbReference type="Proteomes" id="UP000790377">
    <property type="component" value="Unassembled WGS sequence"/>
</dbReference>
<keyword evidence="2" id="KW-1185">Reference proteome</keyword>
<protein>
    <submittedName>
        <fullName evidence="1">SNF5-domain-containing protein</fullName>
    </submittedName>
</protein>
<comment type="caution">
    <text evidence="1">The sequence shown here is derived from an EMBL/GenBank/DDBJ whole genome shotgun (WGS) entry which is preliminary data.</text>
</comment>
<proteinExistence type="predicted"/>
<accession>A0ACB8A3N9</accession>
<dbReference type="EMBL" id="MU267869">
    <property type="protein sequence ID" value="KAH7907812.1"/>
    <property type="molecule type" value="Genomic_DNA"/>
</dbReference>
<gene>
    <name evidence="1" type="ORF">BJ138DRAFT_1013938</name>
</gene>
<organism evidence="1 2">
    <name type="scientific">Hygrophoropsis aurantiaca</name>
    <dbReference type="NCBI Taxonomy" id="72124"/>
    <lineage>
        <taxon>Eukaryota</taxon>
        <taxon>Fungi</taxon>
        <taxon>Dikarya</taxon>
        <taxon>Basidiomycota</taxon>
        <taxon>Agaricomycotina</taxon>
        <taxon>Agaricomycetes</taxon>
        <taxon>Agaricomycetidae</taxon>
        <taxon>Boletales</taxon>
        <taxon>Coniophorineae</taxon>
        <taxon>Hygrophoropsidaceae</taxon>
        <taxon>Hygrophoropsis</taxon>
    </lineage>
</organism>
<reference evidence="1" key="1">
    <citation type="journal article" date="2021" name="New Phytol.">
        <title>Evolutionary innovations through gain and loss of genes in the ectomycorrhizal Boletales.</title>
        <authorList>
            <person name="Wu G."/>
            <person name="Miyauchi S."/>
            <person name="Morin E."/>
            <person name="Kuo A."/>
            <person name="Drula E."/>
            <person name="Varga T."/>
            <person name="Kohler A."/>
            <person name="Feng B."/>
            <person name="Cao Y."/>
            <person name="Lipzen A."/>
            <person name="Daum C."/>
            <person name="Hundley H."/>
            <person name="Pangilinan J."/>
            <person name="Johnson J."/>
            <person name="Barry K."/>
            <person name="LaButti K."/>
            <person name="Ng V."/>
            <person name="Ahrendt S."/>
            <person name="Min B."/>
            <person name="Choi I.G."/>
            <person name="Park H."/>
            <person name="Plett J.M."/>
            <person name="Magnuson J."/>
            <person name="Spatafora J.W."/>
            <person name="Nagy L.G."/>
            <person name="Henrissat B."/>
            <person name="Grigoriev I.V."/>
            <person name="Yang Z.L."/>
            <person name="Xu J."/>
            <person name="Martin F.M."/>
        </authorList>
    </citation>
    <scope>NUCLEOTIDE SEQUENCE</scope>
    <source>
        <strain evidence="1">ATCC 28755</strain>
    </source>
</reference>
<evidence type="ECO:0000313" key="1">
    <source>
        <dbReference type="EMBL" id="KAH7907812.1"/>
    </source>
</evidence>
<evidence type="ECO:0000313" key="2">
    <source>
        <dbReference type="Proteomes" id="UP000790377"/>
    </source>
</evidence>
<name>A0ACB8A3N9_9AGAM</name>
<sequence>MPPIRKVGEAPGAGLGGPSNLGTPTQKLPPHLAALNPAVTKISFIPYAAPPKVKSESDGAGSSTEDDKKAAAGPSTTNGTDTPNDSAAPSVPVEDPVPLLTPSEISTLKQVKARDSAYELIYRQKASRMAIELKTAAVSRGAWWERDYNASLGMTRRPERFDVRYPRPRAEPGTSSTSSRKKGVKREGIRVPSKVPPQQANRPEQLVPIRLEFDVEHHKMRDTFVWNLNDPIITPELFAQTVVEDYALAPSYHSVITKSIQEQLSDYKAHVASVDRWDPSSTKADSGRNPDDSDNDAHDADVSDGEREDVKKEDEQHIVGRGHLDQEATQWWESWRKRIRSEGTSTSGTNGKKGRKRRKIAFADNLKVEERENELDAPQVIENSEAEDKSMQDDLRILIKLDIIVGSMKLDDQFEWDLENADASPEQFAEVYAKELGLGGEFKTAIAHCIREQVQVYQKSLFLVGHPADGSLVQDDELRMSFLPSLTHGARPMDQVTSFTPLLNYLSDGEIERSEKEREKELNKRRKRNTRGRRGIALPDREPNRTYRTPAIGFPELDPAALALAVAANAPTSRRAAAAAASLTIANMVASENGTPVMPLQLPQQQAQSSAAILAGKEKKVKGLFKAPAYSPHVLRPRAGVAAPTPSTAADTSTLLPIPAMESESISTSSHPLPDVKAVAKRARELEREAKEKEFADGQHANVINGVWHCSNCGCPESIAIGRRKGPLGDKSQCGTCGKYWHRHRRPRPIQYNSDPDYHLNLQRETDQSRPGARRRGRPQNPQNQPEGSDTPSRSKPDAWVEPSRPPNSATVLPSEDDRAVSPVSSASSGSEAPLASLMTNGTTNRGDTNGPSPHPTDSPRPTADNRSPTPEPNSQSTYVSFSCKQSLPSWLAAAVRHLQGKYRDDKFEAILRKPSARASAEWRIKCLDCPGKLYNSGPGDTLSNYEVHLKNRQHRHRVNARLTGGS</sequence>